<proteinExistence type="predicted"/>
<protein>
    <submittedName>
        <fullName evidence="1">Uncharacterized protein</fullName>
    </submittedName>
</protein>
<dbReference type="AlphaFoldDB" id="M4B225"/>
<reference evidence="1" key="2">
    <citation type="submission" date="2015-06" db="UniProtKB">
        <authorList>
            <consortium name="EnsemblProtists"/>
        </authorList>
    </citation>
    <scope>IDENTIFICATION</scope>
    <source>
        <strain evidence="1">Emoy2</strain>
    </source>
</reference>
<dbReference type="EnsemblProtists" id="HpaT800322">
    <property type="protein sequence ID" value="HpaP800322"/>
    <property type="gene ID" value="HpaG800322"/>
</dbReference>
<evidence type="ECO:0000313" key="2">
    <source>
        <dbReference type="Proteomes" id="UP000011713"/>
    </source>
</evidence>
<accession>M4B225</accession>
<dbReference type="EMBL" id="JH597777">
    <property type="status" value="NOT_ANNOTATED_CDS"/>
    <property type="molecule type" value="Genomic_DNA"/>
</dbReference>
<reference evidence="2" key="1">
    <citation type="journal article" date="2010" name="Science">
        <title>Signatures of adaptation to obligate biotrophy in the Hyaloperonospora arabidopsidis genome.</title>
        <authorList>
            <person name="Baxter L."/>
            <person name="Tripathy S."/>
            <person name="Ishaque N."/>
            <person name="Boot N."/>
            <person name="Cabral A."/>
            <person name="Kemen E."/>
            <person name="Thines M."/>
            <person name="Ah-Fong A."/>
            <person name="Anderson R."/>
            <person name="Badejoko W."/>
            <person name="Bittner-Eddy P."/>
            <person name="Boore J.L."/>
            <person name="Chibucos M.C."/>
            <person name="Coates M."/>
            <person name="Dehal P."/>
            <person name="Delehaunty K."/>
            <person name="Dong S."/>
            <person name="Downton P."/>
            <person name="Dumas B."/>
            <person name="Fabro G."/>
            <person name="Fronick C."/>
            <person name="Fuerstenberg S.I."/>
            <person name="Fulton L."/>
            <person name="Gaulin E."/>
            <person name="Govers F."/>
            <person name="Hughes L."/>
            <person name="Humphray S."/>
            <person name="Jiang R.H."/>
            <person name="Judelson H."/>
            <person name="Kamoun S."/>
            <person name="Kyung K."/>
            <person name="Meijer H."/>
            <person name="Minx P."/>
            <person name="Morris P."/>
            <person name="Nelson J."/>
            <person name="Phuntumart V."/>
            <person name="Qutob D."/>
            <person name="Rehmany A."/>
            <person name="Rougon-Cardoso A."/>
            <person name="Ryden P."/>
            <person name="Torto-Alalibo T."/>
            <person name="Studholme D."/>
            <person name="Wang Y."/>
            <person name="Win J."/>
            <person name="Wood J."/>
            <person name="Clifton S.W."/>
            <person name="Rogers J."/>
            <person name="Van den Ackerveken G."/>
            <person name="Jones J.D."/>
            <person name="McDowell J.M."/>
            <person name="Beynon J."/>
            <person name="Tyler B.M."/>
        </authorList>
    </citation>
    <scope>NUCLEOTIDE SEQUENCE [LARGE SCALE GENOMIC DNA]</scope>
    <source>
        <strain evidence="2">Emoy2</strain>
    </source>
</reference>
<dbReference type="Proteomes" id="UP000011713">
    <property type="component" value="Unassembled WGS sequence"/>
</dbReference>
<name>M4B225_HYAAE</name>
<evidence type="ECO:0000313" key="1">
    <source>
        <dbReference type="EnsemblProtists" id="HpaP800322"/>
    </source>
</evidence>
<keyword evidence="2" id="KW-1185">Reference proteome</keyword>
<sequence>MPTAIAVFSVQGRKESVDGCVTSGSRFDLDTRRSERRAYCRGVEKRSERWAGRDSFAHAWNCWTCQCICVTVYVAPLSCLPSFEGTKLHR</sequence>
<dbReference type="VEuPathDB" id="FungiDB:HpaG800322"/>
<organism evidence="1 2">
    <name type="scientific">Hyaloperonospora arabidopsidis (strain Emoy2)</name>
    <name type="common">Downy mildew agent</name>
    <name type="synonym">Peronospora arabidopsidis</name>
    <dbReference type="NCBI Taxonomy" id="559515"/>
    <lineage>
        <taxon>Eukaryota</taxon>
        <taxon>Sar</taxon>
        <taxon>Stramenopiles</taxon>
        <taxon>Oomycota</taxon>
        <taxon>Peronosporomycetes</taxon>
        <taxon>Peronosporales</taxon>
        <taxon>Peronosporaceae</taxon>
        <taxon>Hyaloperonospora</taxon>
    </lineage>
</organism>
<dbReference type="HOGENOM" id="CLU_2445473_0_0_1"/>
<dbReference type="InParanoid" id="M4B225"/>